<keyword evidence="7 8" id="KW-0472">Membrane</keyword>
<evidence type="ECO:0000256" key="8">
    <source>
        <dbReference type="PROSITE-ProRule" id="PRU00282"/>
    </source>
</evidence>
<keyword evidence="4 8" id="KW-0812">Transmembrane</keyword>
<evidence type="ECO:0000256" key="4">
    <source>
        <dbReference type="ARBA" id="ARBA00022692"/>
    </source>
</evidence>
<reference evidence="10" key="1">
    <citation type="submission" date="2021-01" db="EMBL/GenBank/DDBJ databases">
        <authorList>
            <person name="Corre E."/>
            <person name="Pelletier E."/>
            <person name="Niang G."/>
            <person name="Scheremetjew M."/>
            <person name="Finn R."/>
            <person name="Kale V."/>
            <person name="Holt S."/>
            <person name="Cochrane G."/>
            <person name="Meng A."/>
            <person name="Brown T."/>
            <person name="Cohen L."/>
        </authorList>
    </citation>
    <scope>NUCLEOTIDE SEQUENCE</scope>
    <source>
        <strain evidence="10">CCMP1381</strain>
    </source>
</reference>
<protein>
    <submittedName>
        <fullName evidence="10">Uncharacterized protein</fullName>
    </submittedName>
</protein>
<evidence type="ECO:0000313" key="10">
    <source>
        <dbReference type="EMBL" id="CAD9457498.1"/>
    </source>
</evidence>
<dbReference type="InterPro" id="IPR018108">
    <property type="entry name" value="MCP_transmembrane"/>
</dbReference>
<keyword evidence="3 9" id="KW-0813">Transport</keyword>
<feature type="repeat" description="Solcar" evidence="8">
    <location>
        <begin position="99"/>
        <end position="183"/>
    </location>
</feature>
<feature type="repeat" description="Solcar" evidence="8">
    <location>
        <begin position="1"/>
        <end position="91"/>
    </location>
</feature>
<evidence type="ECO:0000256" key="3">
    <source>
        <dbReference type="ARBA" id="ARBA00022448"/>
    </source>
</evidence>
<comment type="subcellular location">
    <subcellularLocation>
        <location evidence="1">Membrane</location>
        <topology evidence="1">Multi-pass membrane protein</topology>
    </subcellularLocation>
</comment>
<proteinExistence type="inferred from homology"/>
<evidence type="ECO:0000256" key="6">
    <source>
        <dbReference type="ARBA" id="ARBA00022989"/>
    </source>
</evidence>
<evidence type="ECO:0000256" key="2">
    <source>
        <dbReference type="ARBA" id="ARBA00006375"/>
    </source>
</evidence>
<evidence type="ECO:0000256" key="7">
    <source>
        <dbReference type="ARBA" id="ARBA00023136"/>
    </source>
</evidence>
<dbReference type="AlphaFoldDB" id="A0A7S2DKU3"/>
<evidence type="ECO:0000256" key="1">
    <source>
        <dbReference type="ARBA" id="ARBA00004141"/>
    </source>
</evidence>
<name>A0A7S2DKU3_9STRA</name>
<organism evidence="10">
    <name type="scientific">Octactis speculum</name>
    <dbReference type="NCBI Taxonomy" id="3111310"/>
    <lineage>
        <taxon>Eukaryota</taxon>
        <taxon>Sar</taxon>
        <taxon>Stramenopiles</taxon>
        <taxon>Ochrophyta</taxon>
        <taxon>Dictyochophyceae</taxon>
        <taxon>Dictyochales</taxon>
        <taxon>Dictyochaceae</taxon>
        <taxon>Octactis</taxon>
    </lineage>
</organism>
<dbReference type="PROSITE" id="PS50920">
    <property type="entry name" value="SOLCAR"/>
    <property type="match status" value="3"/>
</dbReference>
<dbReference type="SUPFAM" id="SSF103506">
    <property type="entry name" value="Mitochondrial carrier"/>
    <property type="match status" value="1"/>
</dbReference>
<dbReference type="Gene3D" id="1.50.40.10">
    <property type="entry name" value="Mitochondrial carrier domain"/>
    <property type="match status" value="1"/>
</dbReference>
<evidence type="ECO:0000256" key="9">
    <source>
        <dbReference type="RuleBase" id="RU000488"/>
    </source>
</evidence>
<dbReference type="InterPro" id="IPR050391">
    <property type="entry name" value="Mito_Metabolite_Transporter"/>
</dbReference>
<evidence type="ECO:0000256" key="5">
    <source>
        <dbReference type="ARBA" id="ARBA00022737"/>
    </source>
</evidence>
<gene>
    <name evidence="10" type="ORF">DSPE1174_LOCUS23348</name>
</gene>
<keyword evidence="5" id="KW-0677">Repeat</keyword>
<sequence>MGLITGLVSAGGAAVITVTFIHPIDTVKTRLQVSGSGGARDYAKLGLFGTITTISKEEGVTAFWKGIPAAWMREASYTTLRLGLYKPIKQAIGADKPDSSIFLKFAAGASSGALGSIAGNPFDVLKTKMMAAEGQGAGLVSVAKNVLKGQGVKGFYNGIDANIMRAMMNNATKMASYETAKDAVKSAGCPDGLLLQFSSAMVSGLCITCTVAPFDMVRTRLMNQPTDGPRIYNGFADCLVKLIRQNGPASLWRGFVPMWARVAPTTCLQLMLFEQISMALGSKAV</sequence>
<dbReference type="Pfam" id="PF00153">
    <property type="entry name" value="Mito_carr"/>
    <property type="match status" value="3"/>
</dbReference>
<dbReference type="PANTHER" id="PTHR45618">
    <property type="entry name" value="MITOCHONDRIAL DICARBOXYLATE CARRIER-RELATED"/>
    <property type="match status" value="1"/>
</dbReference>
<comment type="similarity">
    <text evidence="2 9">Belongs to the mitochondrial carrier (TC 2.A.29) family.</text>
</comment>
<accession>A0A7S2DKU3</accession>
<feature type="repeat" description="Solcar" evidence="8">
    <location>
        <begin position="191"/>
        <end position="279"/>
    </location>
</feature>
<dbReference type="InterPro" id="IPR023395">
    <property type="entry name" value="MCP_dom_sf"/>
</dbReference>
<dbReference type="GO" id="GO:0016020">
    <property type="term" value="C:membrane"/>
    <property type="evidence" value="ECO:0007669"/>
    <property type="project" value="UniProtKB-SubCell"/>
</dbReference>
<dbReference type="EMBL" id="HBGS01045208">
    <property type="protein sequence ID" value="CAD9457498.1"/>
    <property type="molecule type" value="Transcribed_RNA"/>
</dbReference>
<keyword evidence="6" id="KW-1133">Transmembrane helix</keyword>